<organism evidence="1 2">
    <name type="scientific">Clostridium porci</name>
    <dbReference type="NCBI Taxonomy" id="2605778"/>
    <lineage>
        <taxon>Bacteria</taxon>
        <taxon>Bacillati</taxon>
        <taxon>Bacillota</taxon>
        <taxon>Clostridia</taxon>
        <taxon>Eubacteriales</taxon>
        <taxon>Clostridiaceae</taxon>
        <taxon>Clostridium</taxon>
    </lineage>
</organism>
<evidence type="ECO:0000313" key="2">
    <source>
        <dbReference type="Proteomes" id="UP000429958"/>
    </source>
</evidence>
<protein>
    <recommendedName>
        <fullName evidence="3">DUF5348 domain-containing protein</fullName>
    </recommendedName>
</protein>
<gene>
    <name evidence="1" type="ORF">FYJ39_16630</name>
</gene>
<evidence type="ECO:0008006" key="3">
    <source>
        <dbReference type="Google" id="ProtNLM"/>
    </source>
</evidence>
<dbReference type="RefSeq" id="WP_154473557.1">
    <property type="nucleotide sequence ID" value="NZ_VUMD01000018.1"/>
</dbReference>
<dbReference type="AlphaFoldDB" id="A0A7X2NNF6"/>
<dbReference type="Proteomes" id="UP000429958">
    <property type="component" value="Unassembled WGS sequence"/>
</dbReference>
<reference evidence="1 2" key="1">
    <citation type="submission" date="2019-08" db="EMBL/GenBank/DDBJ databases">
        <title>In-depth cultivation of the pig gut microbiome towards novel bacterial diversity and tailored functional studies.</title>
        <authorList>
            <person name="Wylensek D."/>
            <person name="Hitch T.C.A."/>
            <person name="Clavel T."/>
        </authorList>
    </citation>
    <scope>NUCLEOTIDE SEQUENCE [LARGE SCALE GENOMIC DNA]</scope>
    <source>
        <strain evidence="1 2">WCA-389-WT-23D1</strain>
    </source>
</reference>
<proteinExistence type="predicted"/>
<dbReference type="EMBL" id="VUMD01000018">
    <property type="protein sequence ID" value="MSS38116.1"/>
    <property type="molecule type" value="Genomic_DNA"/>
</dbReference>
<sequence>MEVQKALTELTFFKKEIEEEILKLQELTYTKDERFLYSNITFIKSDLEYIAESIDYLNKPIVQTGYLHTEDGHIYIDDFLLQAGDCIEVFIDNEWVSVDIFYVRGQLQAEFLTSHLEEGTIPSRIRMTTEEFSLRQ</sequence>
<evidence type="ECO:0000313" key="1">
    <source>
        <dbReference type="EMBL" id="MSS38116.1"/>
    </source>
</evidence>
<comment type="caution">
    <text evidence="1">The sequence shown here is derived from an EMBL/GenBank/DDBJ whole genome shotgun (WGS) entry which is preliminary data.</text>
</comment>
<name>A0A7X2NNF6_9CLOT</name>
<keyword evidence="2" id="KW-1185">Reference proteome</keyword>
<accession>A0A7X2NNF6</accession>